<dbReference type="GO" id="GO:0009986">
    <property type="term" value="C:cell surface"/>
    <property type="evidence" value="ECO:0007669"/>
    <property type="project" value="UniProtKB-SubCell"/>
</dbReference>
<proteinExistence type="predicted"/>
<dbReference type="AlphaFoldDB" id="A0A7Z8CYI9"/>
<dbReference type="NCBIfam" id="TIGR02532">
    <property type="entry name" value="IV_pilin_GFxxxE"/>
    <property type="match status" value="1"/>
</dbReference>
<dbReference type="GO" id="GO:0030420">
    <property type="term" value="P:establishment of competence for transformation"/>
    <property type="evidence" value="ECO:0007669"/>
    <property type="project" value="UniProtKB-KW"/>
</dbReference>
<keyword evidence="2" id="KW-0178">Competence</keyword>
<keyword evidence="3" id="KW-1133">Transmembrane helix</keyword>
<reference evidence="4 5" key="1">
    <citation type="journal article" date="2018" name="Int. J. Food Microbiol.">
        <title>Growth of Carnobacterium spp. isolated from chilled vacuum-packaged meat under relevant acidic conditions.</title>
        <authorList>
            <person name="Zhang P."/>
            <person name="Badoni M."/>
            <person name="Ganzle M."/>
            <person name="Yang X."/>
        </authorList>
    </citation>
    <scope>NUCLEOTIDE SEQUENCE [LARGE SCALE GENOMIC DNA]</scope>
    <source>
        <strain evidence="4 5">B2</strain>
    </source>
</reference>
<sequence length="163" mass="19473">MLIKQLTFLKKKCYFTQTLTNQKGFTLIETLCALFILVLSISLLSISVSQFQLIRRQTFQDRQLEWHLFLNQLEKEWQNQIVIKVTPENIQTENAKGRISYYENYQKMVRKRTSKGGHQPLLVKVERLTFQKKAHSIVLDVQFENQERYRNQLSACFKEKLKQ</sequence>
<keyword evidence="3" id="KW-0472">Membrane</keyword>
<dbReference type="InterPro" id="IPR016977">
    <property type="entry name" value="ComGF"/>
</dbReference>
<gene>
    <name evidence="4" type="ORF">CKN69_12660</name>
</gene>
<evidence type="ECO:0000256" key="3">
    <source>
        <dbReference type="SAM" id="Phobius"/>
    </source>
</evidence>
<keyword evidence="3" id="KW-0812">Transmembrane</keyword>
<organism evidence="4 5">
    <name type="scientific">Carnobacterium divergens</name>
    <name type="common">Lactobacillus divergens</name>
    <dbReference type="NCBI Taxonomy" id="2748"/>
    <lineage>
        <taxon>Bacteria</taxon>
        <taxon>Bacillati</taxon>
        <taxon>Bacillota</taxon>
        <taxon>Bacilli</taxon>
        <taxon>Lactobacillales</taxon>
        <taxon>Carnobacteriaceae</taxon>
        <taxon>Carnobacterium</taxon>
    </lineage>
</organism>
<evidence type="ECO:0000313" key="4">
    <source>
        <dbReference type="EMBL" id="TFJ23744.1"/>
    </source>
</evidence>
<evidence type="ECO:0000313" key="5">
    <source>
        <dbReference type="Proteomes" id="UP000297938"/>
    </source>
</evidence>
<protein>
    <recommendedName>
        <fullName evidence="6">Competence protein ComGF</fullName>
    </recommendedName>
</protein>
<comment type="caution">
    <text evidence="4">The sequence shown here is derived from an EMBL/GenBank/DDBJ whole genome shotgun (WGS) entry which is preliminary data.</text>
</comment>
<dbReference type="RefSeq" id="WP_135026639.1">
    <property type="nucleotide sequence ID" value="NZ_JBFUWL010000003.1"/>
</dbReference>
<dbReference type="EMBL" id="NRPP01000018">
    <property type="protein sequence ID" value="TFJ23744.1"/>
    <property type="molecule type" value="Genomic_DNA"/>
</dbReference>
<feature type="transmembrane region" description="Helical" evidence="3">
    <location>
        <begin position="24"/>
        <end position="46"/>
    </location>
</feature>
<dbReference type="Proteomes" id="UP000297938">
    <property type="component" value="Unassembled WGS sequence"/>
</dbReference>
<name>A0A7Z8CYI9_CARDV</name>
<evidence type="ECO:0000256" key="1">
    <source>
        <dbReference type="ARBA" id="ARBA00004241"/>
    </source>
</evidence>
<dbReference type="InterPro" id="IPR012902">
    <property type="entry name" value="N_methyl_site"/>
</dbReference>
<evidence type="ECO:0008006" key="6">
    <source>
        <dbReference type="Google" id="ProtNLM"/>
    </source>
</evidence>
<accession>A0A7Z8CYI9</accession>
<dbReference type="Pfam" id="PF15980">
    <property type="entry name" value="ComGF"/>
    <property type="match status" value="1"/>
</dbReference>
<dbReference type="NCBIfam" id="NF041002">
    <property type="entry name" value="pilin_ComGF"/>
    <property type="match status" value="1"/>
</dbReference>
<comment type="subcellular location">
    <subcellularLocation>
        <location evidence="1">Cell surface</location>
    </subcellularLocation>
</comment>
<evidence type="ECO:0000256" key="2">
    <source>
        <dbReference type="ARBA" id="ARBA00023287"/>
    </source>
</evidence>
<dbReference type="Pfam" id="PF07963">
    <property type="entry name" value="N_methyl"/>
    <property type="match status" value="1"/>
</dbReference>